<dbReference type="GeneTree" id="ENSGT00940000158725"/>
<keyword evidence="10" id="KW-0847">Vitamin C</keyword>
<dbReference type="Ensembl" id="ENSEBUT00000004410.1">
    <property type="protein sequence ID" value="ENSEBUP00000004001.1"/>
    <property type="gene ID" value="ENSEBUG00000002855.1"/>
</dbReference>
<evidence type="ECO:0000256" key="9">
    <source>
        <dbReference type="ARBA" id="ARBA00022824"/>
    </source>
</evidence>
<dbReference type="Pfam" id="PF23557">
    <property type="entry name" value="TPR_leprecan"/>
    <property type="match status" value="1"/>
</dbReference>
<dbReference type="SUPFAM" id="SSF48452">
    <property type="entry name" value="TPR-like"/>
    <property type="match status" value="1"/>
</dbReference>
<organism evidence="18 19">
    <name type="scientific">Eptatretus burgeri</name>
    <name type="common">Inshore hagfish</name>
    <dbReference type="NCBI Taxonomy" id="7764"/>
    <lineage>
        <taxon>Eukaryota</taxon>
        <taxon>Metazoa</taxon>
        <taxon>Chordata</taxon>
        <taxon>Craniata</taxon>
        <taxon>Vertebrata</taxon>
        <taxon>Cyclostomata</taxon>
        <taxon>Myxini</taxon>
        <taxon>Myxiniformes</taxon>
        <taxon>Myxinidae</taxon>
        <taxon>Eptatretinae</taxon>
        <taxon>Eptatretus</taxon>
    </lineage>
</organism>
<evidence type="ECO:0000259" key="17">
    <source>
        <dbReference type="PROSITE" id="PS51471"/>
    </source>
</evidence>
<dbReference type="Gene3D" id="2.60.120.620">
    <property type="entry name" value="q2cbj1_9rhob like domain"/>
    <property type="match status" value="1"/>
</dbReference>
<evidence type="ECO:0000256" key="12">
    <source>
        <dbReference type="ARBA" id="ARBA00023002"/>
    </source>
</evidence>
<feature type="chain" id="PRO_5044680472" description="procollagen-proline 3-dioxygenase" evidence="16">
    <location>
        <begin position="35"/>
        <end position="756"/>
    </location>
</feature>
<dbReference type="SMART" id="SM00702">
    <property type="entry name" value="P4Hc"/>
    <property type="match status" value="1"/>
</dbReference>
<accession>A0A8C4PY12</accession>
<name>A0A8C4PY12_EPTBU</name>
<dbReference type="OMA" id="ARPHMEE"/>
<protein>
    <recommendedName>
        <fullName evidence="4">procollagen-proline 3-dioxygenase</fullName>
        <ecNumber evidence="4">1.14.11.7</ecNumber>
    </recommendedName>
</protein>
<dbReference type="InterPro" id="IPR006620">
    <property type="entry name" value="Pro_4_hyd_alph"/>
</dbReference>
<keyword evidence="6 16" id="KW-0732">Signal</keyword>
<evidence type="ECO:0000256" key="2">
    <source>
        <dbReference type="ARBA" id="ARBA00001962"/>
    </source>
</evidence>
<evidence type="ECO:0000256" key="10">
    <source>
        <dbReference type="ARBA" id="ARBA00022896"/>
    </source>
</evidence>
<keyword evidence="19" id="KW-1185">Reference proteome</keyword>
<evidence type="ECO:0000256" key="16">
    <source>
        <dbReference type="SAM" id="SignalP"/>
    </source>
</evidence>
<dbReference type="GO" id="GO:0019797">
    <property type="term" value="F:procollagen-proline 3-dioxygenase activity"/>
    <property type="evidence" value="ECO:0007669"/>
    <property type="project" value="UniProtKB-EC"/>
</dbReference>
<comment type="similarity">
    <text evidence="3">Belongs to the leprecan family.</text>
</comment>
<evidence type="ECO:0000256" key="5">
    <source>
        <dbReference type="ARBA" id="ARBA00022723"/>
    </source>
</evidence>
<dbReference type="GO" id="GO:0031418">
    <property type="term" value="F:L-ascorbic acid binding"/>
    <property type="evidence" value="ECO:0007669"/>
    <property type="project" value="UniProtKB-KW"/>
</dbReference>
<dbReference type="InterPro" id="IPR039575">
    <property type="entry name" value="P3H"/>
</dbReference>
<dbReference type="FunFam" id="2.60.120.620:FF:000003">
    <property type="entry name" value="Prolyl 3-hydroxylase 2"/>
    <property type="match status" value="1"/>
</dbReference>
<dbReference type="EC" id="1.14.11.7" evidence="4"/>
<comment type="cofactor">
    <cofactor evidence="1">
        <name>L-ascorbate</name>
        <dbReference type="ChEBI" id="CHEBI:38290"/>
    </cofactor>
</comment>
<dbReference type="PANTHER" id="PTHR14049">
    <property type="entry name" value="LEPRECAN 1"/>
    <property type="match status" value="1"/>
</dbReference>
<evidence type="ECO:0000256" key="14">
    <source>
        <dbReference type="ARBA" id="ARBA00023180"/>
    </source>
</evidence>
<dbReference type="GO" id="GO:0032963">
    <property type="term" value="P:collagen metabolic process"/>
    <property type="evidence" value="ECO:0007669"/>
    <property type="project" value="InterPro"/>
</dbReference>
<keyword evidence="13" id="KW-0408">Iron</keyword>
<evidence type="ECO:0000256" key="11">
    <source>
        <dbReference type="ARBA" id="ARBA00022964"/>
    </source>
</evidence>
<dbReference type="AlphaFoldDB" id="A0A8C4PY12"/>
<dbReference type="GO" id="GO:0005783">
    <property type="term" value="C:endoplasmic reticulum"/>
    <property type="evidence" value="ECO:0007669"/>
    <property type="project" value="TreeGrafter"/>
</dbReference>
<dbReference type="GO" id="GO:0005506">
    <property type="term" value="F:iron ion binding"/>
    <property type="evidence" value="ECO:0007669"/>
    <property type="project" value="InterPro"/>
</dbReference>
<evidence type="ECO:0000313" key="18">
    <source>
        <dbReference type="Ensembl" id="ENSEBUP00000003986.1"/>
    </source>
</evidence>
<keyword evidence="8" id="KW-0802">TPR repeat</keyword>
<dbReference type="PROSITE" id="PS51471">
    <property type="entry name" value="FE2OG_OXY"/>
    <property type="match status" value="1"/>
</dbReference>
<sequence length="756" mass="85805">MMHQGPCEQVVWVNHVARSLVILLCLLRASCVLGGSEQSLWSTTEGDEMGVPPMPADVLYSDAVDAYERGDWTAMVELMGSALRSVRSVRRAQLACHRTCREASEFPFSSTSSPIAGLSTSHNSSNETYWSALEELRFFEVLLRRAECLSRCEKHHLGEPSLHIMSEELKSEFIKRTPYHYLQLAYFQTNQLDKAAACAQTFIVANPDHKEMRRNVEYYRRMLGVPEELFVDLESRPHMESLLKGAKHYKEEHYKYALDNLETALQEYFEADAECRDLCDGPRAFEGYSYLDYSSDLHQSIADHYIQVLACRQECGKSLATHISRKNPIDDYLPTHYNFLQFSYYKMNEYERAIECTKSFLLFHPDDHSMQQNVKLYHRLLGEEKDLQPRREAVAHLKRSLLEKQLLYFAQEAFGVPFVDPDGWTPDDIKPASQIHGQPVESSKKGPTVQLEEIWSLIAVEEEQEEAASEGPRKQSLSAAPQHLKEGGQLPSDAMTVIFDSAKLNGTQRVVLDGVLNENECRELQALISMVGVGGDGYIGKLSPHTPHERFAGITVYKALKLAQQGALPTHHAHLYYEGSERARQALVAYFQLDPQLYFSYTHLVCREAIKGMQDMRADLSHPVHVDNCLLNHETGACLREHPAYTHRDYSGILYLGDEFEGGNFIFTETDATTVTAEVRPKCGRLVAFSSGEENPHGVRAVTHGRRCAVALWFTFDVTSKEKERIQADALIRQLFSEADELGQLRDPLVPIRDEL</sequence>
<evidence type="ECO:0000256" key="7">
    <source>
        <dbReference type="ARBA" id="ARBA00022737"/>
    </source>
</evidence>
<dbReference type="InterPro" id="IPR011990">
    <property type="entry name" value="TPR-like_helical_dom_sf"/>
</dbReference>
<dbReference type="InterPro" id="IPR056585">
    <property type="entry name" value="Leprecan_dom"/>
</dbReference>
<keyword evidence="12" id="KW-0560">Oxidoreductase</keyword>
<evidence type="ECO:0000256" key="4">
    <source>
        <dbReference type="ARBA" id="ARBA00012262"/>
    </source>
</evidence>
<feature type="region of interest" description="Disordered" evidence="15">
    <location>
        <begin position="465"/>
        <end position="488"/>
    </location>
</feature>
<keyword evidence="14" id="KW-0325">Glycoprotein</keyword>
<dbReference type="PANTHER" id="PTHR14049:SF9">
    <property type="entry name" value="PROCOLLAGEN-PROLINE 3-DIOXYGENASE"/>
    <property type="match status" value="1"/>
</dbReference>
<feature type="domain" description="Fe2OG dioxygenase" evidence="17">
    <location>
        <begin position="602"/>
        <end position="716"/>
    </location>
</feature>
<evidence type="ECO:0000256" key="3">
    <source>
        <dbReference type="ARBA" id="ARBA00006487"/>
    </source>
</evidence>
<reference evidence="18" key="1">
    <citation type="submission" date="2025-05" db="UniProtKB">
        <authorList>
            <consortium name="Ensembl"/>
        </authorList>
    </citation>
    <scope>IDENTIFICATION</scope>
</reference>
<keyword evidence="5" id="KW-0479">Metal-binding</keyword>
<dbReference type="Pfam" id="PF13640">
    <property type="entry name" value="2OG-FeII_Oxy_3"/>
    <property type="match status" value="1"/>
</dbReference>
<keyword evidence="11" id="KW-0223">Dioxygenase</keyword>
<proteinExistence type="inferred from homology"/>
<dbReference type="Ensembl" id="ENSEBUT00000004394.1">
    <property type="protein sequence ID" value="ENSEBUP00000003986.1"/>
    <property type="gene ID" value="ENSEBUG00000002855.1"/>
</dbReference>
<keyword evidence="9" id="KW-0256">Endoplasmic reticulum</keyword>
<comment type="cofactor">
    <cofactor evidence="2">
        <name>Fe cation</name>
        <dbReference type="ChEBI" id="CHEBI:24875"/>
    </cofactor>
</comment>
<dbReference type="InterPro" id="IPR005123">
    <property type="entry name" value="Oxoglu/Fe-dep_dioxygenase_dom"/>
</dbReference>
<evidence type="ECO:0000256" key="6">
    <source>
        <dbReference type="ARBA" id="ARBA00022729"/>
    </source>
</evidence>
<evidence type="ECO:0000256" key="15">
    <source>
        <dbReference type="SAM" id="MobiDB-lite"/>
    </source>
</evidence>
<dbReference type="InterPro" id="IPR044862">
    <property type="entry name" value="Pro_4_hyd_alph_FE2OG_OXY"/>
</dbReference>
<evidence type="ECO:0000256" key="1">
    <source>
        <dbReference type="ARBA" id="ARBA00001961"/>
    </source>
</evidence>
<evidence type="ECO:0000256" key="13">
    <source>
        <dbReference type="ARBA" id="ARBA00023004"/>
    </source>
</evidence>
<dbReference type="Gene3D" id="1.25.40.10">
    <property type="entry name" value="Tetratricopeptide repeat domain"/>
    <property type="match status" value="2"/>
</dbReference>
<feature type="signal peptide" evidence="16">
    <location>
        <begin position="1"/>
        <end position="34"/>
    </location>
</feature>
<dbReference type="Proteomes" id="UP000694388">
    <property type="component" value="Unplaced"/>
</dbReference>
<evidence type="ECO:0000313" key="19">
    <source>
        <dbReference type="Proteomes" id="UP000694388"/>
    </source>
</evidence>
<keyword evidence="7" id="KW-0677">Repeat</keyword>
<evidence type="ECO:0000256" key="8">
    <source>
        <dbReference type="ARBA" id="ARBA00022803"/>
    </source>
</evidence>